<dbReference type="InterPro" id="IPR001279">
    <property type="entry name" value="Metallo-B-lactamas"/>
</dbReference>
<dbReference type="PANTHER" id="PTHR47619:SF1">
    <property type="entry name" value="EXODEOXYRIBONUCLEASE WALJ"/>
    <property type="match status" value="1"/>
</dbReference>
<dbReference type="InterPro" id="IPR036866">
    <property type="entry name" value="RibonucZ/Hydroxyglut_hydro"/>
</dbReference>
<comment type="caution">
    <text evidence="2">The sequence shown here is derived from an EMBL/GenBank/DDBJ whole genome shotgun (WGS) entry which is preliminary data.</text>
</comment>
<gene>
    <name evidence="2" type="ORF">IAC95_04700</name>
</gene>
<feature type="domain" description="Metallo-beta-lactamase" evidence="1">
    <location>
        <begin position="12"/>
        <end position="187"/>
    </location>
</feature>
<dbReference type="Gene3D" id="3.60.15.10">
    <property type="entry name" value="Ribonuclease Z/Hydroxyacylglutathione hydrolase-like"/>
    <property type="match status" value="1"/>
</dbReference>
<reference evidence="2" key="2">
    <citation type="journal article" date="2021" name="PeerJ">
        <title>Extensive microbial diversity within the chicken gut microbiome revealed by metagenomics and culture.</title>
        <authorList>
            <person name="Gilroy R."/>
            <person name="Ravi A."/>
            <person name="Getino M."/>
            <person name="Pursley I."/>
            <person name="Horton D.L."/>
            <person name="Alikhan N.F."/>
            <person name="Baker D."/>
            <person name="Gharbi K."/>
            <person name="Hall N."/>
            <person name="Watson M."/>
            <person name="Adriaenssens E.M."/>
            <person name="Foster-Nyarko E."/>
            <person name="Jarju S."/>
            <person name="Secka A."/>
            <person name="Antonio M."/>
            <person name="Oren A."/>
            <person name="Chaudhuri R.R."/>
            <person name="La Ragione R."/>
            <person name="Hildebrand F."/>
            <person name="Pallen M.J."/>
        </authorList>
    </citation>
    <scope>NUCLEOTIDE SEQUENCE</scope>
    <source>
        <strain evidence="2">CHK121-14286</strain>
    </source>
</reference>
<dbReference type="Proteomes" id="UP000824200">
    <property type="component" value="Unassembled WGS sequence"/>
</dbReference>
<evidence type="ECO:0000313" key="2">
    <source>
        <dbReference type="EMBL" id="HIR66156.1"/>
    </source>
</evidence>
<proteinExistence type="predicted"/>
<dbReference type="Pfam" id="PF12706">
    <property type="entry name" value="Lactamase_B_2"/>
    <property type="match status" value="1"/>
</dbReference>
<organism evidence="2 3">
    <name type="scientific">Candidatus Fimimonas gallinarum</name>
    <dbReference type="NCBI Taxonomy" id="2840821"/>
    <lineage>
        <taxon>Bacteria</taxon>
        <taxon>Pseudomonadati</taxon>
        <taxon>Myxococcota</taxon>
        <taxon>Myxococcia</taxon>
        <taxon>Myxococcales</taxon>
        <taxon>Cystobacterineae</taxon>
        <taxon>Myxococcaceae</taxon>
        <taxon>Myxococcaceae incertae sedis</taxon>
        <taxon>Candidatus Fimimonas</taxon>
    </lineage>
</organism>
<dbReference type="SUPFAM" id="SSF56281">
    <property type="entry name" value="Metallo-hydrolase/oxidoreductase"/>
    <property type="match status" value="1"/>
</dbReference>
<dbReference type="EMBL" id="DVHL01000037">
    <property type="protein sequence ID" value="HIR66156.1"/>
    <property type="molecule type" value="Genomic_DNA"/>
</dbReference>
<evidence type="ECO:0000313" key="3">
    <source>
        <dbReference type="Proteomes" id="UP000824200"/>
    </source>
</evidence>
<protein>
    <submittedName>
        <fullName evidence="2">MBL fold metallo-hydrolase</fullName>
    </submittedName>
</protein>
<evidence type="ECO:0000259" key="1">
    <source>
        <dbReference type="SMART" id="SM00849"/>
    </source>
</evidence>
<sequence>MIKIIPLFSGSKGNSTLIQTENTLLLLDVGYSYRATLEKFKALGISPKDVDAVVITHEHADHVCALPMWTKNFHTKVYAPQATVNYLMQRCFYSDIAAVEGPFDVKDIRADVFRCSHDARECLGYRFSDGKESVACVTDTGIATLRLVDFLAPCKSIMLESNHDSEMLQHGAYPYLLKRRIASELGHLSNRQASLVLEKLIGSNVRNVVLAHLSQQNNTKQLAMGCAVDMYSKHNVQVGKDVFVYVADQKENEVEI</sequence>
<accession>A0A9D1J8A6</accession>
<name>A0A9D1J8A6_9BACT</name>
<dbReference type="SMART" id="SM00849">
    <property type="entry name" value="Lactamase_B"/>
    <property type="match status" value="1"/>
</dbReference>
<dbReference type="InterPro" id="IPR052533">
    <property type="entry name" value="WalJ/YycJ-like"/>
</dbReference>
<dbReference type="PANTHER" id="PTHR47619">
    <property type="entry name" value="METALLO-HYDROLASE YYCJ-RELATED"/>
    <property type="match status" value="1"/>
</dbReference>
<reference evidence="2" key="1">
    <citation type="submission" date="2020-10" db="EMBL/GenBank/DDBJ databases">
        <authorList>
            <person name="Gilroy R."/>
        </authorList>
    </citation>
    <scope>NUCLEOTIDE SEQUENCE</scope>
    <source>
        <strain evidence="2">CHK121-14286</strain>
    </source>
</reference>
<dbReference type="AlphaFoldDB" id="A0A9D1J8A6"/>